<feature type="compositionally biased region" description="Acidic residues" evidence="1">
    <location>
        <begin position="31"/>
        <end position="44"/>
    </location>
</feature>
<dbReference type="OrthoDB" id="10464833at2759"/>
<reference evidence="3" key="1">
    <citation type="journal article" date="2023" name="Commun. Biol.">
        <title>Genome analysis of Parmales, the sister group of diatoms, reveals the evolutionary specialization of diatoms from phago-mixotrophs to photoautotrophs.</title>
        <authorList>
            <person name="Ban H."/>
            <person name="Sato S."/>
            <person name="Yoshikawa S."/>
            <person name="Yamada K."/>
            <person name="Nakamura Y."/>
            <person name="Ichinomiya M."/>
            <person name="Sato N."/>
            <person name="Blanc-Mathieu R."/>
            <person name="Endo H."/>
            <person name="Kuwata A."/>
            <person name="Ogata H."/>
        </authorList>
    </citation>
    <scope>NUCLEOTIDE SEQUENCE [LARGE SCALE GENOMIC DNA]</scope>
    <source>
        <strain evidence="3">NIES 3701</strain>
    </source>
</reference>
<feature type="region of interest" description="Disordered" evidence="1">
    <location>
        <begin position="1"/>
        <end position="49"/>
    </location>
</feature>
<gene>
    <name evidence="2" type="ORF">TrST_g10066</name>
</gene>
<evidence type="ECO:0008006" key="4">
    <source>
        <dbReference type="Google" id="ProtNLM"/>
    </source>
</evidence>
<sequence length="472" mass="52399">MPPTPILNAQPTPLDIMIPNSPSSSSSSSSSEEEDSDTMSDDEEVYPRPICAVGPYSDGFRRSDLIVSINSRMDYNGGGVFSVFGETRNDYLKLAGEEIEKVLDSYKSSGQLPSDPSKGVLIPLQVHVVPSTFLCDNSRDVEEALGMGLQSINVDWRREGGINWVGEDKEYGKVPFAEVTDVLPNSPASLSKILPNDYLISWDIFDINSLPQKFTLDDVLVSLNDVDRTEGIIVEVGRRRGGTSDNWKNITSTHVFIEAESLGPASIGKSFQSQTGLTLSLVPPLLDSRNGWDSRKVKQSYDPGFMTNLCASGHLNPKMSEYIAGVGWVGETDTAIAAHERREMFCTWCRRKGHREDHCFVKDPTLAKNKKQISKRIVKKIDARKRFEANERGRRDRERKERERYRQLHGNFPDEAGGKNAKVKIAADFTKESGVLLQNSGSHGNMMGKLARSTKLVGHASTKVDWGKLGQR</sequence>
<evidence type="ECO:0000313" key="3">
    <source>
        <dbReference type="Proteomes" id="UP001165085"/>
    </source>
</evidence>
<evidence type="ECO:0000256" key="1">
    <source>
        <dbReference type="SAM" id="MobiDB-lite"/>
    </source>
</evidence>
<dbReference type="EMBL" id="BRXY01000198">
    <property type="protein sequence ID" value="GMH76518.1"/>
    <property type="molecule type" value="Genomic_DNA"/>
</dbReference>
<dbReference type="Proteomes" id="UP001165085">
    <property type="component" value="Unassembled WGS sequence"/>
</dbReference>
<comment type="caution">
    <text evidence="2">The sequence shown here is derived from an EMBL/GenBank/DDBJ whole genome shotgun (WGS) entry which is preliminary data.</text>
</comment>
<name>A0A9W7EF52_9STRA</name>
<keyword evidence="3" id="KW-1185">Reference proteome</keyword>
<feature type="compositionally biased region" description="Low complexity" evidence="1">
    <location>
        <begin position="21"/>
        <end position="30"/>
    </location>
</feature>
<protein>
    <recommendedName>
        <fullName evidence="4">PDZ domain-containing protein</fullName>
    </recommendedName>
</protein>
<dbReference type="AlphaFoldDB" id="A0A9W7EF52"/>
<proteinExistence type="predicted"/>
<accession>A0A9W7EF52</accession>
<evidence type="ECO:0000313" key="2">
    <source>
        <dbReference type="EMBL" id="GMH76518.1"/>
    </source>
</evidence>
<organism evidence="2 3">
    <name type="scientific">Triparma strigata</name>
    <dbReference type="NCBI Taxonomy" id="1606541"/>
    <lineage>
        <taxon>Eukaryota</taxon>
        <taxon>Sar</taxon>
        <taxon>Stramenopiles</taxon>
        <taxon>Ochrophyta</taxon>
        <taxon>Bolidophyceae</taxon>
        <taxon>Parmales</taxon>
        <taxon>Triparmaceae</taxon>
        <taxon>Triparma</taxon>
    </lineage>
</organism>